<proteinExistence type="predicted"/>
<name>A0A8S9TG10_PHYIN</name>
<dbReference type="Proteomes" id="UP000704712">
    <property type="component" value="Unassembled WGS sequence"/>
</dbReference>
<protein>
    <submittedName>
        <fullName evidence="1">Uncharacterized protein</fullName>
    </submittedName>
</protein>
<evidence type="ECO:0000313" key="2">
    <source>
        <dbReference type="Proteomes" id="UP000704712"/>
    </source>
</evidence>
<organism evidence="1 2">
    <name type="scientific">Phytophthora infestans</name>
    <name type="common">Potato late blight agent</name>
    <name type="synonym">Botrytis infestans</name>
    <dbReference type="NCBI Taxonomy" id="4787"/>
    <lineage>
        <taxon>Eukaryota</taxon>
        <taxon>Sar</taxon>
        <taxon>Stramenopiles</taxon>
        <taxon>Oomycota</taxon>
        <taxon>Peronosporomycetes</taxon>
        <taxon>Peronosporales</taxon>
        <taxon>Peronosporaceae</taxon>
        <taxon>Phytophthora</taxon>
    </lineage>
</organism>
<comment type="caution">
    <text evidence="1">The sequence shown here is derived from an EMBL/GenBank/DDBJ whole genome shotgun (WGS) entry which is preliminary data.</text>
</comment>
<accession>A0A8S9TG10</accession>
<evidence type="ECO:0000313" key="1">
    <source>
        <dbReference type="EMBL" id="KAF4127195.1"/>
    </source>
</evidence>
<sequence>MISGEAVATFNKVGAVELLNTTADPGNTNGTVGSRIIMKPFQHKASLAVPVVLPGSVVVSSDTAAPNPTDIVTTTTETVVSPVVPVVLLESVVVSSGTAVLSPSDIVTATTDTVVPMSSLNPAIPLALVGPFEVVLELLSMTCVSKYNVYHSYTVYAWSTRFSPYIRLSSSDLVVLVIAGVMLDTDTLIVRLFALPNQLLYASVAHGSTTNATAVAGDKYQTCESMSTGNERTGQYEHAGEILSLSMDGGPAADALMTVSANYNWLFFGSHRQARCGWSTLREGYANDKVEPKFRSTADVDDFVAALPVKEMRDIDKNLSLRGENYLHDYLWMLRKRHDMIVWLVHAMNLIDQFANLLKYEPRWRSCDCERCTYYRSPAWLKVKPKDLTPKTLTSKRFPFRL</sequence>
<gene>
    <name evidence="1" type="ORF">GN958_ATG23614</name>
</gene>
<reference evidence="1" key="1">
    <citation type="submission" date="2020-03" db="EMBL/GenBank/DDBJ databases">
        <title>Hybrid Assembly of Korean Phytophthora infestans isolates.</title>
        <authorList>
            <person name="Prokchorchik M."/>
            <person name="Lee Y."/>
            <person name="Seo J."/>
            <person name="Cho J.-H."/>
            <person name="Park Y.-E."/>
            <person name="Jang D.-C."/>
            <person name="Im J.-S."/>
            <person name="Choi J.-G."/>
            <person name="Park H.-J."/>
            <person name="Lee G.-B."/>
            <person name="Lee Y.-G."/>
            <person name="Hong S.-Y."/>
            <person name="Cho K."/>
            <person name="Sohn K.H."/>
        </authorList>
    </citation>
    <scope>NUCLEOTIDE SEQUENCE</scope>
    <source>
        <strain evidence="1">KR_2_A2</strain>
    </source>
</reference>
<dbReference type="EMBL" id="JAACNO010003317">
    <property type="protein sequence ID" value="KAF4127195.1"/>
    <property type="molecule type" value="Genomic_DNA"/>
</dbReference>
<dbReference type="AlphaFoldDB" id="A0A8S9TG10"/>